<name>A0A0B5IWI6_9VIRU</name>
<keyword evidence="1" id="KW-0472">Membrane</keyword>
<dbReference type="Proteomes" id="UP000202511">
    <property type="component" value="Segment"/>
</dbReference>
<protein>
    <submittedName>
        <fullName evidence="2">Uncharacterized protein</fullName>
    </submittedName>
</protein>
<evidence type="ECO:0000256" key="1">
    <source>
        <dbReference type="SAM" id="Phobius"/>
    </source>
</evidence>
<dbReference type="KEGG" id="vg:23461980"/>
<keyword evidence="1" id="KW-1133">Transmembrane helix</keyword>
<sequence length="134" mass="14927">MFLFQIDQIFLFFYISFFLCFWIDVALRVCLVSRRRRVCTFSVAIECRRPGLGASPLAGGGKRVRTQCGAPSSGKASRMIDRKSAITSVNCWHGSIFMVSTYCRRPAVPMGGRFAIFVSSCGRAPACVLPLFPR</sequence>
<dbReference type="EMBL" id="KP136319">
    <property type="protein sequence ID" value="AJF97063.1"/>
    <property type="molecule type" value="Genomic_DNA"/>
</dbReference>
<feature type="transmembrane region" description="Helical" evidence="1">
    <location>
        <begin position="6"/>
        <end position="27"/>
    </location>
</feature>
<accession>A0A0B5IWI6</accession>
<organism evidence="2 3">
    <name type="scientific">Pandoravirus inopinatum</name>
    <dbReference type="NCBI Taxonomy" id="1605721"/>
    <lineage>
        <taxon>Viruses</taxon>
        <taxon>Pandoravirus</taxon>
    </lineage>
</organism>
<proteinExistence type="predicted"/>
<keyword evidence="1" id="KW-0812">Transmembrane</keyword>
<evidence type="ECO:0000313" key="2">
    <source>
        <dbReference type="EMBL" id="AJF97063.1"/>
    </source>
</evidence>
<reference evidence="2 3" key="1">
    <citation type="journal article" date="2015" name="Parasitol. Res.">
        <title>Viruses in close associations with free-living amoebae.</title>
        <authorList>
            <person name="Scheid P."/>
        </authorList>
    </citation>
    <scope>NUCLEOTIDE SEQUENCE [LARGE SCALE GENOMIC DNA]</scope>
    <source>
        <strain evidence="2">KlaHel</strain>
    </source>
</reference>
<dbReference type="GeneID" id="23461980"/>
<evidence type="ECO:0000313" key="3">
    <source>
        <dbReference type="Proteomes" id="UP000202511"/>
    </source>
</evidence>
<dbReference type="RefSeq" id="YP_009119298.1">
    <property type="nucleotide sequence ID" value="NC_026440.1"/>
</dbReference>